<evidence type="ECO:0000259" key="6">
    <source>
        <dbReference type="PROSITE" id="PS51387"/>
    </source>
</evidence>
<dbReference type="Proteomes" id="UP001303889">
    <property type="component" value="Unassembled WGS sequence"/>
</dbReference>
<evidence type="ECO:0000256" key="5">
    <source>
        <dbReference type="ARBA" id="ARBA00023002"/>
    </source>
</evidence>
<comment type="caution">
    <text evidence="7">The sequence shown here is derived from an EMBL/GenBank/DDBJ whole genome shotgun (WGS) entry which is preliminary data.</text>
</comment>
<dbReference type="SUPFAM" id="SSF56176">
    <property type="entry name" value="FAD-binding/transporter-associated domain-like"/>
    <property type="match status" value="1"/>
</dbReference>
<evidence type="ECO:0000256" key="4">
    <source>
        <dbReference type="ARBA" id="ARBA00022827"/>
    </source>
</evidence>
<dbReference type="InterPro" id="IPR006094">
    <property type="entry name" value="Oxid_FAD_bind_N"/>
</dbReference>
<evidence type="ECO:0000313" key="7">
    <source>
        <dbReference type="EMBL" id="KAK3901577.1"/>
    </source>
</evidence>
<feature type="domain" description="FAD-binding PCMH-type" evidence="6">
    <location>
        <begin position="44"/>
        <end position="215"/>
    </location>
</feature>
<dbReference type="Gene3D" id="3.40.462.20">
    <property type="match status" value="1"/>
</dbReference>
<evidence type="ECO:0000256" key="2">
    <source>
        <dbReference type="ARBA" id="ARBA00005466"/>
    </source>
</evidence>
<dbReference type="InterPro" id="IPR016167">
    <property type="entry name" value="FAD-bd_PCMH_sub1"/>
</dbReference>
<dbReference type="GO" id="GO:0016491">
    <property type="term" value="F:oxidoreductase activity"/>
    <property type="evidence" value="ECO:0007669"/>
    <property type="project" value="UniProtKB-KW"/>
</dbReference>
<keyword evidence="3" id="KW-0285">Flavoprotein</keyword>
<dbReference type="Gene3D" id="3.30.43.10">
    <property type="entry name" value="Uridine Diphospho-n-acetylenolpyruvylglucosamine Reductase, domain 2"/>
    <property type="match status" value="1"/>
</dbReference>
<dbReference type="InterPro" id="IPR016169">
    <property type="entry name" value="FAD-bd_PCMH_sub2"/>
</dbReference>
<dbReference type="Gene3D" id="3.30.465.10">
    <property type="match status" value="1"/>
</dbReference>
<protein>
    <recommendedName>
        <fullName evidence="6">FAD-binding PCMH-type domain-containing protein</fullName>
    </recommendedName>
</protein>
<dbReference type="PANTHER" id="PTHR42973">
    <property type="entry name" value="BINDING OXIDOREDUCTASE, PUTATIVE (AFU_ORTHOLOGUE AFUA_1G17690)-RELATED"/>
    <property type="match status" value="1"/>
</dbReference>
<evidence type="ECO:0000256" key="1">
    <source>
        <dbReference type="ARBA" id="ARBA00001974"/>
    </source>
</evidence>
<name>A0AAN6RSA4_9PEZI</name>
<dbReference type="InterPro" id="IPR050416">
    <property type="entry name" value="FAD-linked_Oxidoreductase"/>
</dbReference>
<dbReference type="PANTHER" id="PTHR42973:SF39">
    <property type="entry name" value="FAD-BINDING PCMH-TYPE DOMAIN-CONTAINING PROTEIN"/>
    <property type="match status" value="1"/>
</dbReference>
<comment type="cofactor">
    <cofactor evidence="1">
        <name>FAD</name>
        <dbReference type="ChEBI" id="CHEBI:57692"/>
    </cofactor>
</comment>
<evidence type="ECO:0000256" key="3">
    <source>
        <dbReference type="ARBA" id="ARBA00022630"/>
    </source>
</evidence>
<accession>A0AAN6RSA4</accession>
<dbReference type="AlphaFoldDB" id="A0AAN6RSA4"/>
<evidence type="ECO:0000313" key="8">
    <source>
        <dbReference type="Proteomes" id="UP001303889"/>
    </source>
</evidence>
<dbReference type="GO" id="GO:0071949">
    <property type="term" value="F:FAD binding"/>
    <property type="evidence" value="ECO:0007669"/>
    <property type="project" value="InterPro"/>
</dbReference>
<sequence>MSSTTHGKRLLSKPELHPSFPIIWQDSIVYERARVGRVFNNRRPSRFPLAVVEATNEGHIAEAVRLANQLGCRVSVRSGGHSWAAWSVRDDAILIDLGKFFHFHLNNEIGVLEASPSMTGRMVNRLLDPHGRMFPGGHCPDVALGGFLLQGGMGWNCKNWGFACQRVLAIDVVTATGERLRCDEEQNSDLFWAARGAGPGFPAIVTRFHLQTLPRSTHMRSSAYIYEKKDYRQAFQWILDISPTYDDSTEIVCVGNHIPGRTGGHITILLVTMKNDEDEARAALQPAHDSAPPGHVVSWFCKETSLPQEYDDQHAANPNGHRYTVDNGYVDNDADVVSVLEKAFTTLPSTKSFTLWYAMNPASRFTVADGRLKDMALSMQSDHYFATYCVWEDEANDDSCQGWVRDIFAEVEPHLVGSYLGDADFQVRNTKFWGDEQGKKLMKIRRTWDPKGVVAGYLDQDDKSGAHGLPNER</sequence>
<organism evidence="7 8">
    <name type="scientific">Staphylotrichum tortipilum</name>
    <dbReference type="NCBI Taxonomy" id="2831512"/>
    <lineage>
        <taxon>Eukaryota</taxon>
        <taxon>Fungi</taxon>
        <taxon>Dikarya</taxon>
        <taxon>Ascomycota</taxon>
        <taxon>Pezizomycotina</taxon>
        <taxon>Sordariomycetes</taxon>
        <taxon>Sordariomycetidae</taxon>
        <taxon>Sordariales</taxon>
        <taxon>Chaetomiaceae</taxon>
        <taxon>Staphylotrichum</taxon>
    </lineage>
</organism>
<dbReference type="InterPro" id="IPR036318">
    <property type="entry name" value="FAD-bd_PCMH-like_sf"/>
</dbReference>
<comment type="similarity">
    <text evidence="2">Belongs to the oxygen-dependent FAD-linked oxidoreductase family.</text>
</comment>
<dbReference type="InterPro" id="IPR016166">
    <property type="entry name" value="FAD-bd_PCMH"/>
</dbReference>
<proteinExistence type="inferred from homology"/>
<dbReference type="EMBL" id="MU855569">
    <property type="protein sequence ID" value="KAK3901577.1"/>
    <property type="molecule type" value="Genomic_DNA"/>
</dbReference>
<reference evidence="7" key="1">
    <citation type="journal article" date="2023" name="Mol. Phylogenet. Evol.">
        <title>Genome-scale phylogeny and comparative genomics of the fungal order Sordariales.</title>
        <authorList>
            <person name="Hensen N."/>
            <person name="Bonometti L."/>
            <person name="Westerberg I."/>
            <person name="Brannstrom I.O."/>
            <person name="Guillou S."/>
            <person name="Cros-Aarteil S."/>
            <person name="Calhoun S."/>
            <person name="Haridas S."/>
            <person name="Kuo A."/>
            <person name="Mondo S."/>
            <person name="Pangilinan J."/>
            <person name="Riley R."/>
            <person name="LaButti K."/>
            <person name="Andreopoulos B."/>
            <person name="Lipzen A."/>
            <person name="Chen C."/>
            <person name="Yan M."/>
            <person name="Daum C."/>
            <person name="Ng V."/>
            <person name="Clum A."/>
            <person name="Steindorff A."/>
            <person name="Ohm R.A."/>
            <person name="Martin F."/>
            <person name="Silar P."/>
            <person name="Natvig D.O."/>
            <person name="Lalanne C."/>
            <person name="Gautier V."/>
            <person name="Ament-Velasquez S.L."/>
            <person name="Kruys A."/>
            <person name="Hutchinson M.I."/>
            <person name="Powell A.J."/>
            <person name="Barry K."/>
            <person name="Miller A.N."/>
            <person name="Grigoriev I.V."/>
            <person name="Debuchy R."/>
            <person name="Gladieux P."/>
            <person name="Hiltunen Thoren M."/>
            <person name="Johannesson H."/>
        </authorList>
    </citation>
    <scope>NUCLEOTIDE SEQUENCE</scope>
    <source>
        <strain evidence="7">CBS 103.79</strain>
    </source>
</reference>
<keyword evidence="5" id="KW-0560">Oxidoreductase</keyword>
<keyword evidence="4" id="KW-0274">FAD</keyword>
<reference evidence="7" key="2">
    <citation type="submission" date="2023-05" db="EMBL/GenBank/DDBJ databases">
        <authorList>
            <consortium name="Lawrence Berkeley National Laboratory"/>
            <person name="Steindorff A."/>
            <person name="Hensen N."/>
            <person name="Bonometti L."/>
            <person name="Westerberg I."/>
            <person name="Brannstrom I.O."/>
            <person name="Guillou S."/>
            <person name="Cros-Aarteil S."/>
            <person name="Calhoun S."/>
            <person name="Haridas S."/>
            <person name="Kuo A."/>
            <person name="Mondo S."/>
            <person name="Pangilinan J."/>
            <person name="Riley R."/>
            <person name="Labutti K."/>
            <person name="Andreopoulos B."/>
            <person name="Lipzen A."/>
            <person name="Chen C."/>
            <person name="Yanf M."/>
            <person name="Daum C."/>
            <person name="Ng V."/>
            <person name="Clum A."/>
            <person name="Ohm R."/>
            <person name="Martin F."/>
            <person name="Silar P."/>
            <person name="Natvig D."/>
            <person name="Lalanne C."/>
            <person name="Gautier V."/>
            <person name="Ament-Velasquez S.L."/>
            <person name="Kruys A."/>
            <person name="Hutchinson M.I."/>
            <person name="Powell A.J."/>
            <person name="Barry K."/>
            <person name="Miller A.N."/>
            <person name="Grigoriev I.V."/>
            <person name="Debuchy R."/>
            <person name="Gladieux P."/>
            <person name="Thoren M.H."/>
            <person name="Johannesson H."/>
        </authorList>
    </citation>
    <scope>NUCLEOTIDE SEQUENCE</scope>
    <source>
        <strain evidence="7">CBS 103.79</strain>
    </source>
</reference>
<keyword evidence="8" id="KW-1185">Reference proteome</keyword>
<dbReference type="Pfam" id="PF01565">
    <property type="entry name" value="FAD_binding_4"/>
    <property type="match status" value="1"/>
</dbReference>
<dbReference type="PROSITE" id="PS51387">
    <property type="entry name" value="FAD_PCMH"/>
    <property type="match status" value="1"/>
</dbReference>
<gene>
    <name evidence="7" type="ORF">C8A05DRAFT_44801</name>
</gene>